<comment type="caution">
    <text evidence="4">The sequence shown here is derived from an EMBL/GenBank/DDBJ whole genome shotgun (WGS) entry which is preliminary data.</text>
</comment>
<name>X0QML2_9LACO</name>
<evidence type="ECO:0000256" key="2">
    <source>
        <dbReference type="PROSITE-ProRule" id="PRU00703"/>
    </source>
</evidence>
<dbReference type="NCBIfam" id="NF041630">
    <property type="entry name" value="CBS_CbpB"/>
    <property type="match status" value="1"/>
</dbReference>
<dbReference type="PROSITE" id="PS51371">
    <property type="entry name" value="CBS"/>
    <property type="match status" value="1"/>
</dbReference>
<keyword evidence="1 2" id="KW-0129">CBS domain</keyword>
<evidence type="ECO:0000259" key="3">
    <source>
        <dbReference type="PROSITE" id="PS51371"/>
    </source>
</evidence>
<evidence type="ECO:0000313" key="4">
    <source>
        <dbReference type="EMBL" id="KRM32443.1"/>
    </source>
</evidence>
<dbReference type="PANTHER" id="PTHR43080">
    <property type="entry name" value="CBS DOMAIN-CONTAINING PROTEIN CBSX3, MITOCHONDRIAL"/>
    <property type="match status" value="1"/>
</dbReference>
<keyword evidence="5" id="KW-1185">Reference proteome</keyword>
<dbReference type="AlphaFoldDB" id="X0QML2"/>
<dbReference type="PATRIC" id="fig|1423734.3.peg.307"/>
<feature type="domain" description="CBS" evidence="3">
    <location>
        <begin position="18"/>
        <end position="78"/>
    </location>
</feature>
<dbReference type="CDD" id="cd04643">
    <property type="entry name" value="CBS_pair_bac"/>
    <property type="match status" value="1"/>
</dbReference>
<dbReference type="InterPro" id="IPR000644">
    <property type="entry name" value="CBS_dom"/>
</dbReference>
<dbReference type="EMBL" id="AZGA01000070">
    <property type="protein sequence ID" value="KRM32443.1"/>
    <property type="molecule type" value="Genomic_DNA"/>
</dbReference>
<dbReference type="Gene3D" id="3.10.580.10">
    <property type="entry name" value="CBS-domain"/>
    <property type="match status" value="1"/>
</dbReference>
<evidence type="ECO:0000256" key="1">
    <source>
        <dbReference type="ARBA" id="ARBA00023122"/>
    </source>
</evidence>
<dbReference type="eggNOG" id="COG0517">
    <property type="taxonomic scope" value="Bacteria"/>
</dbReference>
<dbReference type="Proteomes" id="UP000051236">
    <property type="component" value="Unassembled WGS sequence"/>
</dbReference>
<evidence type="ECO:0000313" key="5">
    <source>
        <dbReference type="Proteomes" id="UP000051236"/>
    </source>
</evidence>
<dbReference type="SUPFAM" id="SSF54631">
    <property type="entry name" value="CBS-domain pair"/>
    <property type="match status" value="1"/>
</dbReference>
<dbReference type="PANTHER" id="PTHR43080:SF2">
    <property type="entry name" value="CBS DOMAIN-CONTAINING PROTEIN"/>
    <property type="match status" value="1"/>
</dbReference>
<sequence>MISQTIETLLMENKRHFLIPAAQVASVQGTNTLTHALLVLTKMKYSRIPVLDANSKFLGELTMAMVTEQMLGLDKIDLQPLDKITIAQVMDTNVKTVENPYDLEEILHLLVDNAFLPVVSKHQDFVGIITRREMMKSLNYLAHNFDKNDILVDNHRD</sequence>
<dbReference type="RefSeq" id="WP_035452691.1">
    <property type="nucleotide sequence ID" value="NZ_AZGA01000070.1"/>
</dbReference>
<dbReference type="OrthoDB" id="2375431at2"/>
<proteinExistence type="predicted"/>
<dbReference type="InterPro" id="IPR046342">
    <property type="entry name" value="CBS_dom_sf"/>
</dbReference>
<dbReference type="Pfam" id="PF00571">
    <property type="entry name" value="CBS"/>
    <property type="match status" value="2"/>
</dbReference>
<dbReference type="STRING" id="1423734.FC83_GL000307"/>
<reference evidence="4 5" key="1">
    <citation type="journal article" date="2015" name="Genome Announc.">
        <title>Expanding the biotechnology potential of lactobacilli through comparative genomics of 213 strains and associated genera.</title>
        <authorList>
            <person name="Sun Z."/>
            <person name="Harris H.M."/>
            <person name="McCann A."/>
            <person name="Guo C."/>
            <person name="Argimon S."/>
            <person name="Zhang W."/>
            <person name="Yang X."/>
            <person name="Jeffery I.B."/>
            <person name="Cooney J.C."/>
            <person name="Kagawa T.F."/>
            <person name="Liu W."/>
            <person name="Song Y."/>
            <person name="Salvetti E."/>
            <person name="Wrobel A."/>
            <person name="Rasinkangas P."/>
            <person name="Parkhill J."/>
            <person name="Rea M.C."/>
            <person name="O'Sullivan O."/>
            <person name="Ritari J."/>
            <person name="Douillard F.P."/>
            <person name="Paul Ross R."/>
            <person name="Yang R."/>
            <person name="Briner A.E."/>
            <person name="Felis G.E."/>
            <person name="de Vos W.M."/>
            <person name="Barrangou R."/>
            <person name="Klaenhammer T.R."/>
            <person name="Caufield P.W."/>
            <person name="Cui Y."/>
            <person name="Zhang H."/>
            <person name="O'Toole P.W."/>
        </authorList>
    </citation>
    <scope>NUCLEOTIDE SEQUENCE [LARGE SCALE GENOMIC DNA]</scope>
    <source>
        <strain evidence="4 5">DSM 18527</strain>
    </source>
</reference>
<dbReference type="InterPro" id="IPR048125">
    <property type="entry name" value="CBS_CbpB"/>
</dbReference>
<accession>X0QML2</accession>
<organism evidence="4 5">
    <name type="scientific">Agrilactobacillus composti DSM 18527 = JCM 14202</name>
    <dbReference type="NCBI Taxonomy" id="1423734"/>
    <lineage>
        <taxon>Bacteria</taxon>
        <taxon>Bacillati</taxon>
        <taxon>Bacillota</taxon>
        <taxon>Bacilli</taxon>
        <taxon>Lactobacillales</taxon>
        <taxon>Lactobacillaceae</taxon>
        <taxon>Agrilactobacillus</taxon>
    </lineage>
</organism>
<dbReference type="InterPro" id="IPR051257">
    <property type="entry name" value="Diverse_CBS-Domain"/>
</dbReference>
<gene>
    <name evidence="4" type="ORF">FC83_GL000307</name>
</gene>
<protein>
    <submittedName>
        <fullName evidence="4">CBS domain-containing protein</fullName>
    </submittedName>
</protein>